<dbReference type="InterPro" id="IPR036852">
    <property type="entry name" value="Peptidase_S8/S53_dom_sf"/>
</dbReference>
<proteinExistence type="inferred from homology"/>
<keyword evidence="3 6" id="KW-0378">Hydrolase</keyword>
<dbReference type="PRINTS" id="PR00723">
    <property type="entry name" value="SUBTILISIN"/>
</dbReference>
<evidence type="ECO:0000259" key="7">
    <source>
        <dbReference type="Pfam" id="PF00082"/>
    </source>
</evidence>
<evidence type="ECO:0000256" key="5">
    <source>
        <dbReference type="PIRSR" id="PIRSR615500-1"/>
    </source>
</evidence>
<gene>
    <name evidence="8" type="ORF">AMJ44_07805</name>
</gene>
<feature type="non-terminal residue" evidence="8">
    <location>
        <position position="689"/>
    </location>
</feature>
<evidence type="ECO:0000256" key="6">
    <source>
        <dbReference type="PROSITE-ProRule" id="PRU01240"/>
    </source>
</evidence>
<dbReference type="InterPro" id="IPR000209">
    <property type="entry name" value="Peptidase_S8/S53_dom"/>
</dbReference>
<dbReference type="Proteomes" id="UP000051861">
    <property type="component" value="Unassembled WGS sequence"/>
</dbReference>
<evidence type="ECO:0000256" key="1">
    <source>
        <dbReference type="ARBA" id="ARBA00011073"/>
    </source>
</evidence>
<evidence type="ECO:0000313" key="8">
    <source>
        <dbReference type="EMBL" id="KPJ66821.1"/>
    </source>
</evidence>
<dbReference type="InterPro" id="IPR023828">
    <property type="entry name" value="Peptidase_S8_Ser-AS"/>
</dbReference>
<feature type="domain" description="Peptidase S8/S53" evidence="7">
    <location>
        <begin position="184"/>
        <end position="472"/>
    </location>
</feature>
<feature type="active site" description="Charge relay system" evidence="5 6">
    <location>
        <position position="191"/>
    </location>
</feature>
<dbReference type="InterPro" id="IPR050131">
    <property type="entry name" value="Peptidase_S8_subtilisin-like"/>
</dbReference>
<evidence type="ECO:0000256" key="4">
    <source>
        <dbReference type="ARBA" id="ARBA00022825"/>
    </source>
</evidence>
<dbReference type="Gene3D" id="3.40.50.200">
    <property type="entry name" value="Peptidase S8/S53 domain"/>
    <property type="match status" value="1"/>
</dbReference>
<dbReference type="AlphaFoldDB" id="A0A0S7XWG9"/>
<evidence type="ECO:0000313" key="9">
    <source>
        <dbReference type="Proteomes" id="UP000051861"/>
    </source>
</evidence>
<keyword evidence="2 6" id="KW-0645">Protease</keyword>
<feature type="active site" description="Charge relay system" evidence="5 6">
    <location>
        <position position="233"/>
    </location>
</feature>
<dbReference type="SUPFAM" id="SSF52743">
    <property type="entry name" value="Subtilisin-like"/>
    <property type="match status" value="1"/>
</dbReference>
<protein>
    <recommendedName>
        <fullName evidence="7">Peptidase S8/S53 domain-containing protein</fullName>
    </recommendedName>
</protein>
<comment type="caution">
    <text evidence="8">The sequence shown here is derived from an EMBL/GenBank/DDBJ whole genome shotgun (WGS) entry which is preliminary data.</text>
</comment>
<comment type="similarity">
    <text evidence="1 6">Belongs to the peptidase S8 family.</text>
</comment>
<name>A0A0S7XWG9_UNCSA</name>
<dbReference type="Pfam" id="PF00082">
    <property type="entry name" value="Peptidase_S8"/>
    <property type="match status" value="1"/>
</dbReference>
<dbReference type="GO" id="GO:0006508">
    <property type="term" value="P:proteolysis"/>
    <property type="evidence" value="ECO:0007669"/>
    <property type="project" value="UniProtKB-KW"/>
</dbReference>
<keyword evidence="4 6" id="KW-0720">Serine protease</keyword>
<feature type="active site" description="Charge relay system" evidence="5 6">
    <location>
        <position position="424"/>
    </location>
</feature>
<dbReference type="Pfam" id="PF17957">
    <property type="entry name" value="Big_7"/>
    <property type="match status" value="2"/>
</dbReference>
<dbReference type="PROSITE" id="PS51892">
    <property type="entry name" value="SUBTILASE"/>
    <property type="match status" value="1"/>
</dbReference>
<organism evidence="8 9">
    <name type="scientific">candidate division WOR-1 bacterium DG_54_3</name>
    <dbReference type="NCBI Taxonomy" id="1703775"/>
    <lineage>
        <taxon>Bacteria</taxon>
        <taxon>Bacillati</taxon>
        <taxon>Saganbacteria</taxon>
    </lineage>
</organism>
<dbReference type="EMBL" id="LIZX01000071">
    <property type="protein sequence ID" value="KPJ66821.1"/>
    <property type="molecule type" value="Genomic_DNA"/>
</dbReference>
<dbReference type="Gene3D" id="2.60.40.10">
    <property type="entry name" value="Immunoglobulins"/>
    <property type="match status" value="2"/>
</dbReference>
<evidence type="ECO:0000256" key="2">
    <source>
        <dbReference type="ARBA" id="ARBA00022670"/>
    </source>
</evidence>
<dbReference type="GO" id="GO:0004252">
    <property type="term" value="F:serine-type endopeptidase activity"/>
    <property type="evidence" value="ECO:0007669"/>
    <property type="project" value="UniProtKB-UniRule"/>
</dbReference>
<accession>A0A0S7XWG9</accession>
<dbReference type="InterPro" id="IPR013783">
    <property type="entry name" value="Ig-like_fold"/>
</dbReference>
<dbReference type="InterPro" id="IPR015500">
    <property type="entry name" value="Peptidase_S8_subtilisin-rel"/>
</dbReference>
<evidence type="ECO:0000256" key="3">
    <source>
        <dbReference type="ARBA" id="ARBA00022801"/>
    </source>
</evidence>
<reference evidence="8 9" key="1">
    <citation type="journal article" date="2015" name="Microbiome">
        <title>Genomic resolution of linkages in carbon, nitrogen, and sulfur cycling among widespread estuary sediment bacteria.</title>
        <authorList>
            <person name="Baker B.J."/>
            <person name="Lazar C.S."/>
            <person name="Teske A.P."/>
            <person name="Dick G.J."/>
        </authorList>
    </citation>
    <scope>NUCLEOTIDE SEQUENCE [LARGE SCALE GENOMIC DNA]</scope>
    <source>
        <strain evidence="8">DG_54_3</strain>
    </source>
</reference>
<dbReference type="PANTHER" id="PTHR43806:SF67">
    <property type="entry name" value="EGF-LIKE DOMAIN-CONTAINING PROTEIN"/>
    <property type="match status" value="1"/>
</dbReference>
<sequence>MKKLIFTSIGLLALAIVFGLSAFAGEIEPNFAAYLETLSDDDFASAIVYLQDHPNIKVLDQALHTERASMAVRHETVLTALKQAAERSQPTLLGYLSGAVSAATVEGYTPYWIMNLVVVSATKAELYRIAQRPEVDAIEGNFRATLIEPVDVSNPPIAGIGVTNSLKAINADRVWNELGITGYGRLIGGLDTGVDGDHAALTDRWRGNWHPWQECWRDALGYGTTYPVDNYGHGTHTMGTMCGAGHGTGDTVGVAWEARWIADNSIDQGVGSEFDNDVLGAFQWFADPDGDPGTTDDVPDVVQNSWGIDARFGGTYQDCDYRWQEAIENCEAAGVVVTFSAGNEGPSPQTHRSPANICNTTTVNFSVGAVDAEYYGWPYPICSFSSRGPSDCDGVTKKPEVVAPGYYVYSCYNNGGYVRMSGTSMAGPHVAGVVALMRQANPNADVTTIKQVLMNTARDEGTPGEDNDYGWGCIDAYEAVLAVMVTDTIPPEVTVTAPNGGEVMTVGQVYTITWNATDDVGVSSISIYYSYDGGGNYNLIENLSGNPGSYDWTVPNTPSTQCLVKVYAYDAVGNEGSDVSDAFFTIQADTEAPVVTVVQPNGGEVLNVGSVYTVQWNATDNVGITLTDIDYSYDGGTNWYDVVDLSGNPGSYDWTVPNTPSTQCLVKVTCFDAAANSGFDVSDNFFTIE</sequence>
<dbReference type="PANTHER" id="PTHR43806">
    <property type="entry name" value="PEPTIDASE S8"/>
    <property type="match status" value="1"/>
</dbReference>
<dbReference type="PROSITE" id="PS00138">
    <property type="entry name" value="SUBTILASE_SER"/>
    <property type="match status" value="1"/>
</dbReference>